<feature type="compositionally biased region" description="Polar residues" evidence="1">
    <location>
        <begin position="121"/>
        <end position="138"/>
    </location>
</feature>
<reference evidence="2" key="1">
    <citation type="submission" date="2022-11" db="EMBL/GenBank/DDBJ databases">
        <authorList>
            <person name="Kikuchi T."/>
        </authorList>
    </citation>
    <scope>NUCLEOTIDE SEQUENCE</scope>
    <source>
        <strain evidence="2">PS1010</strain>
    </source>
</reference>
<feature type="compositionally biased region" description="Basic and acidic residues" evidence="1">
    <location>
        <begin position="39"/>
        <end position="64"/>
    </location>
</feature>
<evidence type="ECO:0000256" key="1">
    <source>
        <dbReference type="SAM" id="MobiDB-lite"/>
    </source>
</evidence>
<protein>
    <submittedName>
        <fullName evidence="2">Uncharacterized protein</fullName>
    </submittedName>
</protein>
<dbReference type="OrthoDB" id="5862626at2759"/>
<accession>A0A9P1NBU3</accession>
<evidence type="ECO:0000313" key="2">
    <source>
        <dbReference type="EMBL" id="CAI5455757.1"/>
    </source>
</evidence>
<feature type="region of interest" description="Disordered" evidence="1">
    <location>
        <begin position="121"/>
        <end position="190"/>
    </location>
</feature>
<feature type="compositionally biased region" description="Basic and acidic residues" evidence="1">
    <location>
        <begin position="160"/>
        <end position="169"/>
    </location>
</feature>
<comment type="caution">
    <text evidence="2">The sequence shown here is derived from an EMBL/GenBank/DDBJ whole genome shotgun (WGS) entry which is preliminary data.</text>
</comment>
<gene>
    <name evidence="2" type="ORF">CAMP_LOCUS18394</name>
</gene>
<dbReference type="Proteomes" id="UP001152747">
    <property type="component" value="Unassembled WGS sequence"/>
</dbReference>
<name>A0A9P1NBU3_9PELO</name>
<dbReference type="EMBL" id="CANHGI010000006">
    <property type="protein sequence ID" value="CAI5455757.1"/>
    <property type="molecule type" value="Genomic_DNA"/>
</dbReference>
<feature type="compositionally biased region" description="Low complexity" evidence="1">
    <location>
        <begin position="65"/>
        <end position="76"/>
    </location>
</feature>
<evidence type="ECO:0000313" key="3">
    <source>
        <dbReference type="Proteomes" id="UP001152747"/>
    </source>
</evidence>
<keyword evidence="3" id="KW-1185">Reference proteome</keyword>
<sequence length="190" mass="21552">MSMALIYANAVNKRMHHHNSKMAAATKKRSTNSCPMASLHDDSPENDTMRRSLSREIPTRKHSDNSSYLSSSTSSCHSLSPAVVKIEKSKHRPVQRSKTSCGDLYLKKIVEDDAVRKISQPAMSQSALNKSRPTSKKSFIQRYEKDQQKPKSASVDEADPENKKEKEKEKDEEDGAFSKMKRKFSKLMFN</sequence>
<proteinExistence type="predicted"/>
<feature type="compositionally biased region" description="Basic residues" evidence="1">
    <location>
        <begin position="179"/>
        <end position="190"/>
    </location>
</feature>
<organism evidence="2 3">
    <name type="scientific">Caenorhabditis angaria</name>
    <dbReference type="NCBI Taxonomy" id="860376"/>
    <lineage>
        <taxon>Eukaryota</taxon>
        <taxon>Metazoa</taxon>
        <taxon>Ecdysozoa</taxon>
        <taxon>Nematoda</taxon>
        <taxon>Chromadorea</taxon>
        <taxon>Rhabditida</taxon>
        <taxon>Rhabditina</taxon>
        <taxon>Rhabditomorpha</taxon>
        <taxon>Rhabditoidea</taxon>
        <taxon>Rhabditidae</taxon>
        <taxon>Peloderinae</taxon>
        <taxon>Caenorhabditis</taxon>
    </lineage>
</organism>
<dbReference type="AlphaFoldDB" id="A0A9P1NBU3"/>
<feature type="region of interest" description="Disordered" evidence="1">
    <location>
        <begin position="17"/>
        <end position="76"/>
    </location>
</feature>
<feature type="compositionally biased region" description="Basic residues" evidence="1">
    <location>
        <begin position="17"/>
        <end position="30"/>
    </location>
</feature>